<dbReference type="EnsemblPlants" id="Pp3c4_27949V3.1">
    <property type="protein sequence ID" value="PAC:32919558.CDS.1"/>
    <property type="gene ID" value="Pp3c4_27949"/>
</dbReference>
<keyword evidence="4" id="KW-1185">Reference proteome</keyword>
<accession>A0A2K1KQ95</accession>
<name>A0A2K1KQ95_PHYPA</name>
<sequence>MHNTSVVQSSMMRKRMSEALIRWGGGGVTLCDDRGCARGFFHVCRACVLPWKSLPCWIMRPALSVRTRRTHSAVQYAASGTWPARALSNSRGKKAPPIVWEKTRHRTTVGSAHGRRGSPDCSSTSKTNSNLGGSRSAVD</sequence>
<evidence type="ECO:0000256" key="1">
    <source>
        <dbReference type="SAM" id="MobiDB-lite"/>
    </source>
</evidence>
<feature type="region of interest" description="Disordered" evidence="1">
    <location>
        <begin position="101"/>
        <end position="139"/>
    </location>
</feature>
<evidence type="ECO:0000313" key="4">
    <source>
        <dbReference type="Proteomes" id="UP000006727"/>
    </source>
</evidence>
<evidence type="ECO:0000313" key="2">
    <source>
        <dbReference type="EMBL" id="PNR55947.1"/>
    </source>
</evidence>
<dbReference type="InParanoid" id="A0A2K1KQ95"/>
<reference evidence="2 4" key="2">
    <citation type="journal article" date="2018" name="Plant J.">
        <title>The Physcomitrella patens chromosome-scale assembly reveals moss genome structure and evolution.</title>
        <authorList>
            <person name="Lang D."/>
            <person name="Ullrich K.K."/>
            <person name="Murat F."/>
            <person name="Fuchs J."/>
            <person name="Jenkins J."/>
            <person name="Haas F.B."/>
            <person name="Piednoel M."/>
            <person name="Gundlach H."/>
            <person name="Van Bel M."/>
            <person name="Meyberg R."/>
            <person name="Vives C."/>
            <person name="Morata J."/>
            <person name="Symeonidi A."/>
            <person name="Hiss M."/>
            <person name="Muchero W."/>
            <person name="Kamisugi Y."/>
            <person name="Saleh O."/>
            <person name="Blanc G."/>
            <person name="Decker E.L."/>
            <person name="van Gessel N."/>
            <person name="Grimwood J."/>
            <person name="Hayes R.D."/>
            <person name="Graham S.W."/>
            <person name="Gunter L.E."/>
            <person name="McDaniel S.F."/>
            <person name="Hoernstein S.N.W."/>
            <person name="Larsson A."/>
            <person name="Li F.W."/>
            <person name="Perroud P.F."/>
            <person name="Phillips J."/>
            <person name="Ranjan P."/>
            <person name="Rokshar D.S."/>
            <person name="Rothfels C.J."/>
            <person name="Schneider L."/>
            <person name="Shu S."/>
            <person name="Stevenson D.W."/>
            <person name="Thummler F."/>
            <person name="Tillich M."/>
            <person name="Villarreal Aguilar J.C."/>
            <person name="Widiez T."/>
            <person name="Wong G.K."/>
            <person name="Wymore A."/>
            <person name="Zhang Y."/>
            <person name="Zimmer A.D."/>
            <person name="Quatrano R.S."/>
            <person name="Mayer K.F.X."/>
            <person name="Goodstein D."/>
            <person name="Casacuberta J.M."/>
            <person name="Vandepoele K."/>
            <person name="Reski R."/>
            <person name="Cuming A.C."/>
            <person name="Tuskan G.A."/>
            <person name="Maumus F."/>
            <person name="Salse J."/>
            <person name="Schmutz J."/>
            <person name="Rensing S.A."/>
        </authorList>
    </citation>
    <scope>NUCLEOTIDE SEQUENCE [LARGE SCALE GENOMIC DNA]</scope>
    <source>
        <strain evidence="3 4">cv. Gransden 2004</strain>
    </source>
</reference>
<feature type="compositionally biased region" description="Polar residues" evidence="1">
    <location>
        <begin position="120"/>
        <end position="133"/>
    </location>
</feature>
<reference evidence="2 4" key="1">
    <citation type="journal article" date="2008" name="Science">
        <title>The Physcomitrella genome reveals evolutionary insights into the conquest of land by plants.</title>
        <authorList>
            <person name="Rensing S."/>
            <person name="Lang D."/>
            <person name="Zimmer A."/>
            <person name="Terry A."/>
            <person name="Salamov A."/>
            <person name="Shapiro H."/>
            <person name="Nishiyama T."/>
            <person name="Perroud P.-F."/>
            <person name="Lindquist E."/>
            <person name="Kamisugi Y."/>
            <person name="Tanahashi T."/>
            <person name="Sakakibara K."/>
            <person name="Fujita T."/>
            <person name="Oishi K."/>
            <person name="Shin-I T."/>
            <person name="Kuroki Y."/>
            <person name="Toyoda A."/>
            <person name="Suzuki Y."/>
            <person name="Hashimoto A."/>
            <person name="Yamaguchi K."/>
            <person name="Sugano A."/>
            <person name="Kohara Y."/>
            <person name="Fujiyama A."/>
            <person name="Anterola A."/>
            <person name="Aoki S."/>
            <person name="Ashton N."/>
            <person name="Barbazuk W.B."/>
            <person name="Barker E."/>
            <person name="Bennetzen J."/>
            <person name="Bezanilla M."/>
            <person name="Blankenship R."/>
            <person name="Cho S.H."/>
            <person name="Dutcher S."/>
            <person name="Estelle M."/>
            <person name="Fawcett J.A."/>
            <person name="Gundlach H."/>
            <person name="Hanada K."/>
            <person name="Heyl A."/>
            <person name="Hicks K.A."/>
            <person name="Hugh J."/>
            <person name="Lohr M."/>
            <person name="Mayer K."/>
            <person name="Melkozernov A."/>
            <person name="Murata T."/>
            <person name="Nelson D."/>
            <person name="Pils B."/>
            <person name="Prigge M."/>
            <person name="Reiss B."/>
            <person name="Renner T."/>
            <person name="Rombauts S."/>
            <person name="Rushton P."/>
            <person name="Sanderfoot A."/>
            <person name="Schween G."/>
            <person name="Shiu S.-H."/>
            <person name="Stueber K."/>
            <person name="Theodoulou F.L."/>
            <person name="Tu H."/>
            <person name="Van de Peer Y."/>
            <person name="Verrier P.J."/>
            <person name="Waters E."/>
            <person name="Wood A."/>
            <person name="Yang L."/>
            <person name="Cove D."/>
            <person name="Cuming A."/>
            <person name="Hasebe M."/>
            <person name="Lucas S."/>
            <person name="Mishler D.B."/>
            <person name="Reski R."/>
            <person name="Grigoriev I."/>
            <person name="Quatrano R.S."/>
            <person name="Boore J.L."/>
        </authorList>
    </citation>
    <scope>NUCLEOTIDE SEQUENCE [LARGE SCALE GENOMIC DNA]</scope>
    <source>
        <strain evidence="3 4">cv. Gransden 2004</strain>
    </source>
</reference>
<dbReference type="EMBL" id="ABEU02000004">
    <property type="protein sequence ID" value="PNR55947.1"/>
    <property type="molecule type" value="Genomic_DNA"/>
</dbReference>
<dbReference type="Gramene" id="Pp3c4_27949V3.1">
    <property type="protein sequence ID" value="PAC:32919558.CDS.1"/>
    <property type="gene ID" value="Pp3c4_27949"/>
</dbReference>
<proteinExistence type="predicted"/>
<gene>
    <name evidence="2" type="ORF">PHYPA_006844</name>
</gene>
<dbReference type="AlphaFoldDB" id="A0A2K1KQ95"/>
<reference evidence="3" key="3">
    <citation type="submission" date="2020-12" db="UniProtKB">
        <authorList>
            <consortium name="EnsemblPlants"/>
        </authorList>
    </citation>
    <scope>IDENTIFICATION</scope>
</reference>
<organism evidence="2">
    <name type="scientific">Physcomitrium patens</name>
    <name type="common">Spreading-leaved earth moss</name>
    <name type="synonym">Physcomitrella patens</name>
    <dbReference type="NCBI Taxonomy" id="3218"/>
    <lineage>
        <taxon>Eukaryota</taxon>
        <taxon>Viridiplantae</taxon>
        <taxon>Streptophyta</taxon>
        <taxon>Embryophyta</taxon>
        <taxon>Bryophyta</taxon>
        <taxon>Bryophytina</taxon>
        <taxon>Bryopsida</taxon>
        <taxon>Funariidae</taxon>
        <taxon>Funariales</taxon>
        <taxon>Funariaceae</taxon>
        <taxon>Physcomitrium</taxon>
    </lineage>
</organism>
<evidence type="ECO:0000313" key="3">
    <source>
        <dbReference type="EnsemblPlants" id="PAC:32919558.CDS.1"/>
    </source>
</evidence>
<dbReference type="Proteomes" id="UP000006727">
    <property type="component" value="Chromosome 4"/>
</dbReference>
<protein>
    <submittedName>
        <fullName evidence="2 3">Uncharacterized protein</fullName>
    </submittedName>
</protein>